<dbReference type="EMBL" id="JNSL01000140">
    <property type="protein sequence ID" value="KGA14668.1"/>
    <property type="molecule type" value="Genomic_DNA"/>
</dbReference>
<dbReference type="InterPro" id="IPR043129">
    <property type="entry name" value="ATPase_NBD"/>
</dbReference>
<gene>
    <name evidence="2" type="ORF">GM51_16750</name>
</gene>
<reference evidence="2" key="1">
    <citation type="submission" date="2014-06" db="EMBL/GenBank/DDBJ databases">
        <title>Key roles for freshwater Actinobacteria revealed by deep metagenomic sequencing.</title>
        <authorList>
            <person name="Ghai R."/>
            <person name="Mizuno C.M."/>
            <person name="Picazo A."/>
            <person name="Camacho A."/>
            <person name="Rodriguez-Valera F."/>
        </authorList>
    </citation>
    <scope>NUCLEOTIDE SEQUENCE</scope>
</reference>
<dbReference type="AlphaFoldDB" id="A0A094S9K4"/>
<dbReference type="Pfam" id="PF00814">
    <property type="entry name" value="TsaD"/>
    <property type="match status" value="1"/>
</dbReference>
<accession>A0A094S9K4</accession>
<evidence type="ECO:0000259" key="1">
    <source>
        <dbReference type="Pfam" id="PF00814"/>
    </source>
</evidence>
<name>A0A094S9K4_9ZZZZ</name>
<feature type="domain" description="Gcp-like" evidence="1">
    <location>
        <begin position="38"/>
        <end position="141"/>
    </location>
</feature>
<evidence type="ECO:0000313" key="2">
    <source>
        <dbReference type="EMBL" id="KGA14668.1"/>
    </source>
</evidence>
<comment type="caution">
    <text evidence="2">The sequence shown here is derived from an EMBL/GenBank/DDBJ whole genome shotgun (WGS) entry which is preliminary data.</text>
</comment>
<dbReference type="GO" id="GO:0002949">
    <property type="term" value="P:tRNA threonylcarbamoyladenosine modification"/>
    <property type="evidence" value="ECO:0007669"/>
    <property type="project" value="InterPro"/>
</dbReference>
<dbReference type="Gene3D" id="3.30.420.40">
    <property type="match status" value="1"/>
</dbReference>
<sequence length="225" mass="24195">MKGPTNLLAIDTSTNRIAVVLLQFGKQPVVAIKDDGLRHAEYAAELIKKVVSDAGLMMQELGGIVCGIGPGPFTGLRVGIVSAQSIGFVLSIPVFGVCSHDAIAFEYAQQNPNKDSIVITDARRKEVYWTKYQGIKRTSSPKVSKLEEVPTSGVHLLHKPLDPISLAQVAIEAMNRTEKGIEIKSFATDLATGDGSIVALPNQVLLPPIPLYLRKPDALTLAERS</sequence>
<dbReference type="NCBIfam" id="TIGR03725">
    <property type="entry name" value="T6A_YeaZ"/>
    <property type="match status" value="1"/>
</dbReference>
<organism evidence="2">
    <name type="scientific">freshwater metagenome</name>
    <dbReference type="NCBI Taxonomy" id="449393"/>
    <lineage>
        <taxon>unclassified sequences</taxon>
        <taxon>metagenomes</taxon>
        <taxon>ecological metagenomes</taxon>
    </lineage>
</organism>
<dbReference type="InterPro" id="IPR022496">
    <property type="entry name" value="T6A_TsaB"/>
</dbReference>
<proteinExistence type="predicted"/>
<dbReference type="SUPFAM" id="SSF53067">
    <property type="entry name" value="Actin-like ATPase domain"/>
    <property type="match status" value="1"/>
</dbReference>
<protein>
    <recommendedName>
        <fullName evidence="1">Gcp-like domain-containing protein</fullName>
    </recommendedName>
</protein>
<dbReference type="InterPro" id="IPR000905">
    <property type="entry name" value="Gcp-like_dom"/>
</dbReference>